<evidence type="ECO:0000313" key="2">
    <source>
        <dbReference type="Proteomes" id="UP001165074"/>
    </source>
</evidence>
<keyword evidence="2" id="KW-1185">Reference proteome</keyword>
<dbReference type="RefSeq" id="WP_285568011.1">
    <property type="nucleotide sequence ID" value="NZ_BSTK01000002.1"/>
</dbReference>
<evidence type="ECO:0000313" key="1">
    <source>
        <dbReference type="EMBL" id="GLY83552.1"/>
    </source>
</evidence>
<accession>A0A9W6S0R8</accession>
<proteinExistence type="predicted"/>
<organism evidence="1 2">
    <name type="scientific">Actinoallomurus iriomotensis</name>
    <dbReference type="NCBI Taxonomy" id="478107"/>
    <lineage>
        <taxon>Bacteria</taxon>
        <taxon>Bacillati</taxon>
        <taxon>Actinomycetota</taxon>
        <taxon>Actinomycetes</taxon>
        <taxon>Streptosporangiales</taxon>
        <taxon>Thermomonosporaceae</taxon>
        <taxon>Actinoallomurus</taxon>
    </lineage>
</organism>
<reference evidence="1" key="1">
    <citation type="submission" date="2023-03" db="EMBL/GenBank/DDBJ databases">
        <title>Actinoallomurus iriomotensis NBRC 103684.</title>
        <authorList>
            <person name="Ichikawa N."/>
            <person name="Sato H."/>
            <person name="Tonouchi N."/>
        </authorList>
    </citation>
    <scope>NUCLEOTIDE SEQUENCE</scope>
    <source>
        <strain evidence="1">NBRC 103684</strain>
    </source>
</reference>
<dbReference type="AlphaFoldDB" id="A0A9W6S0R8"/>
<dbReference type="Proteomes" id="UP001165074">
    <property type="component" value="Unassembled WGS sequence"/>
</dbReference>
<name>A0A9W6S0R8_9ACTN</name>
<sequence length="104" mass="11334">MAGEFGNFDPSTYHFSDADLQQIINKTQDAINEMNTVNNTVQAHTDSLVDANRSDSGQILSGHLSTWTSDFHTCVNNLTDLNHKAQALLQINRGTNNDATGGAR</sequence>
<gene>
    <name evidence="1" type="ORF">Airi02_014820</name>
</gene>
<protein>
    <submittedName>
        <fullName evidence="1">Uncharacterized protein</fullName>
    </submittedName>
</protein>
<comment type="caution">
    <text evidence="1">The sequence shown here is derived from an EMBL/GenBank/DDBJ whole genome shotgun (WGS) entry which is preliminary data.</text>
</comment>
<dbReference type="EMBL" id="BSTK01000002">
    <property type="protein sequence ID" value="GLY83552.1"/>
    <property type="molecule type" value="Genomic_DNA"/>
</dbReference>